<feature type="domain" description="TIR" evidence="2">
    <location>
        <begin position="1"/>
        <end position="142"/>
    </location>
</feature>
<organism evidence="3 4">
    <name type="scientific">Prosthecobacter vanneervenii</name>
    <dbReference type="NCBI Taxonomy" id="48466"/>
    <lineage>
        <taxon>Bacteria</taxon>
        <taxon>Pseudomonadati</taxon>
        <taxon>Verrucomicrobiota</taxon>
        <taxon>Verrucomicrobiia</taxon>
        <taxon>Verrucomicrobiales</taxon>
        <taxon>Verrucomicrobiaceae</taxon>
        <taxon>Prosthecobacter</taxon>
    </lineage>
</organism>
<evidence type="ECO:0000256" key="1">
    <source>
        <dbReference type="SAM" id="MobiDB-lite"/>
    </source>
</evidence>
<dbReference type="InterPro" id="IPR035897">
    <property type="entry name" value="Toll_tir_struct_dom_sf"/>
</dbReference>
<dbReference type="AlphaFoldDB" id="A0A7W7YG62"/>
<dbReference type="SMART" id="SM00255">
    <property type="entry name" value="TIR"/>
    <property type="match status" value="1"/>
</dbReference>
<dbReference type="RefSeq" id="WP_184344504.1">
    <property type="nucleotide sequence ID" value="NZ_JACHIG010000019.1"/>
</dbReference>
<proteinExistence type="predicted"/>
<name>A0A7W7YG62_9BACT</name>
<dbReference type="InterPro" id="IPR000157">
    <property type="entry name" value="TIR_dom"/>
</dbReference>
<accession>A0A7W7YG62</accession>
<dbReference type="Pfam" id="PF13676">
    <property type="entry name" value="TIR_2"/>
    <property type="match status" value="1"/>
</dbReference>
<dbReference type="Proteomes" id="UP000590740">
    <property type="component" value="Unassembled WGS sequence"/>
</dbReference>
<dbReference type="Gene3D" id="3.40.50.10140">
    <property type="entry name" value="Toll/interleukin-1 receptor homology (TIR) domain"/>
    <property type="match status" value="1"/>
</dbReference>
<sequence>MASIFFSYSHKDESLRNELETHLAMLKREGLITSWHDRKITAGDEFAGVIDEKLNTAEIILLLVSSDFLASGYCYDIEVQQAMARHEAGMARVIPIILRPCEWTRAPFGRLLAAPTDGKPISKWADRDEAFLDVVRQIRAALPKTPREPSPSPRPAVRTRHEETTELPRSSNLRLRQSFTDADKDRFLDEAFEFIARFFEGSLEELQKRHPEIETRFRRIDAHSFSAAIYRHGKKKTACSVHQGGRRGFTGGITFSYDESSQANSFNEALNVEVGEQALSLKPMGMQSMLSGQNKGHLTSEGGAEFFWSMLIEPLQR</sequence>
<comment type="caution">
    <text evidence="3">The sequence shown here is derived from an EMBL/GenBank/DDBJ whole genome shotgun (WGS) entry which is preliminary data.</text>
</comment>
<evidence type="ECO:0000259" key="2">
    <source>
        <dbReference type="PROSITE" id="PS50104"/>
    </source>
</evidence>
<dbReference type="SUPFAM" id="SSF52200">
    <property type="entry name" value="Toll/Interleukin receptor TIR domain"/>
    <property type="match status" value="1"/>
</dbReference>
<dbReference type="PROSITE" id="PS50104">
    <property type="entry name" value="TIR"/>
    <property type="match status" value="1"/>
</dbReference>
<reference evidence="3 4" key="1">
    <citation type="submission" date="2020-08" db="EMBL/GenBank/DDBJ databases">
        <title>Genomic Encyclopedia of Type Strains, Phase IV (KMG-IV): sequencing the most valuable type-strain genomes for metagenomic binning, comparative biology and taxonomic classification.</title>
        <authorList>
            <person name="Goeker M."/>
        </authorList>
    </citation>
    <scope>NUCLEOTIDE SEQUENCE [LARGE SCALE GENOMIC DNA]</scope>
    <source>
        <strain evidence="3 4">DSM 12252</strain>
    </source>
</reference>
<dbReference type="GO" id="GO:0007165">
    <property type="term" value="P:signal transduction"/>
    <property type="evidence" value="ECO:0007669"/>
    <property type="project" value="InterPro"/>
</dbReference>
<dbReference type="EMBL" id="JACHIG010000019">
    <property type="protein sequence ID" value="MBB5035572.1"/>
    <property type="molecule type" value="Genomic_DNA"/>
</dbReference>
<evidence type="ECO:0000313" key="4">
    <source>
        <dbReference type="Proteomes" id="UP000590740"/>
    </source>
</evidence>
<protein>
    <recommendedName>
        <fullName evidence="2">TIR domain-containing protein</fullName>
    </recommendedName>
</protein>
<keyword evidence="4" id="KW-1185">Reference proteome</keyword>
<feature type="region of interest" description="Disordered" evidence="1">
    <location>
        <begin position="142"/>
        <end position="169"/>
    </location>
</feature>
<evidence type="ECO:0000313" key="3">
    <source>
        <dbReference type="EMBL" id="MBB5035572.1"/>
    </source>
</evidence>
<gene>
    <name evidence="3" type="ORF">HNQ65_005185</name>
</gene>